<comment type="similarity">
    <text evidence="1">Belongs to the LysR transcriptional regulatory family.</text>
</comment>
<proteinExistence type="inferred from homology"/>
<dbReference type="CDD" id="cd08422">
    <property type="entry name" value="PBP2_CrgA_like"/>
    <property type="match status" value="1"/>
</dbReference>
<dbReference type="Proteomes" id="UP000183487">
    <property type="component" value="Unassembled WGS sequence"/>
</dbReference>
<keyword evidence="7" id="KW-1185">Reference proteome</keyword>
<reference evidence="7" key="1">
    <citation type="submission" date="2016-10" db="EMBL/GenBank/DDBJ databases">
        <authorList>
            <person name="Varghese N."/>
        </authorList>
    </citation>
    <scope>NUCLEOTIDE SEQUENCE [LARGE SCALE GENOMIC DNA]</scope>
    <source>
        <strain evidence="7">GAS106B</strain>
    </source>
</reference>
<dbReference type="FunFam" id="1.10.10.10:FF:000001">
    <property type="entry name" value="LysR family transcriptional regulator"/>
    <property type="match status" value="1"/>
</dbReference>
<keyword evidence="3" id="KW-0238">DNA-binding</keyword>
<dbReference type="InterPro" id="IPR000847">
    <property type="entry name" value="LysR_HTH_N"/>
</dbReference>
<organism evidence="6 7">
    <name type="scientific">Paraburkholderia fungorum</name>
    <dbReference type="NCBI Taxonomy" id="134537"/>
    <lineage>
        <taxon>Bacteria</taxon>
        <taxon>Pseudomonadati</taxon>
        <taxon>Pseudomonadota</taxon>
        <taxon>Betaproteobacteria</taxon>
        <taxon>Burkholderiales</taxon>
        <taxon>Burkholderiaceae</taxon>
        <taxon>Paraburkholderia</taxon>
    </lineage>
</organism>
<dbReference type="Pfam" id="PF03466">
    <property type="entry name" value="LysR_substrate"/>
    <property type="match status" value="1"/>
</dbReference>
<dbReference type="EMBL" id="FNKP01000002">
    <property type="protein sequence ID" value="SDR40376.1"/>
    <property type="molecule type" value="Genomic_DNA"/>
</dbReference>
<keyword evidence="4" id="KW-0804">Transcription</keyword>
<dbReference type="PROSITE" id="PS50931">
    <property type="entry name" value="HTH_LYSR"/>
    <property type="match status" value="1"/>
</dbReference>
<keyword evidence="2" id="KW-0805">Transcription regulation</keyword>
<dbReference type="InterPro" id="IPR036390">
    <property type="entry name" value="WH_DNA-bd_sf"/>
</dbReference>
<dbReference type="InterPro" id="IPR058163">
    <property type="entry name" value="LysR-type_TF_proteobact-type"/>
</dbReference>
<evidence type="ECO:0000256" key="4">
    <source>
        <dbReference type="ARBA" id="ARBA00023163"/>
    </source>
</evidence>
<gene>
    <name evidence="6" type="ORF">SAMN05443245_5557</name>
</gene>
<dbReference type="AlphaFoldDB" id="A0A1H1ISM1"/>
<evidence type="ECO:0000259" key="5">
    <source>
        <dbReference type="PROSITE" id="PS50931"/>
    </source>
</evidence>
<evidence type="ECO:0000256" key="1">
    <source>
        <dbReference type="ARBA" id="ARBA00009437"/>
    </source>
</evidence>
<dbReference type="RefSeq" id="WP_074770507.1">
    <property type="nucleotide sequence ID" value="NZ_FNKP01000002.1"/>
</dbReference>
<dbReference type="GO" id="GO:0043565">
    <property type="term" value="F:sequence-specific DNA binding"/>
    <property type="evidence" value="ECO:0007669"/>
    <property type="project" value="TreeGrafter"/>
</dbReference>
<dbReference type="GO" id="GO:0003700">
    <property type="term" value="F:DNA-binding transcription factor activity"/>
    <property type="evidence" value="ECO:0007669"/>
    <property type="project" value="InterPro"/>
</dbReference>
<dbReference type="Pfam" id="PF00126">
    <property type="entry name" value="HTH_1"/>
    <property type="match status" value="1"/>
</dbReference>
<dbReference type="PANTHER" id="PTHR30537:SF5">
    <property type="entry name" value="HTH-TYPE TRANSCRIPTIONAL ACTIVATOR TTDR-RELATED"/>
    <property type="match status" value="1"/>
</dbReference>
<dbReference type="PANTHER" id="PTHR30537">
    <property type="entry name" value="HTH-TYPE TRANSCRIPTIONAL REGULATOR"/>
    <property type="match status" value="1"/>
</dbReference>
<dbReference type="InterPro" id="IPR036388">
    <property type="entry name" value="WH-like_DNA-bd_sf"/>
</dbReference>
<feature type="domain" description="HTH lysR-type" evidence="5">
    <location>
        <begin position="1"/>
        <end position="61"/>
    </location>
</feature>
<dbReference type="Gene3D" id="1.10.10.10">
    <property type="entry name" value="Winged helix-like DNA-binding domain superfamily/Winged helix DNA-binding domain"/>
    <property type="match status" value="1"/>
</dbReference>
<dbReference type="Gene3D" id="3.40.190.290">
    <property type="match status" value="1"/>
</dbReference>
<dbReference type="SUPFAM" id="SSF46785">
    <property type="entry name" value="Winged helix' DNA-binding domain"/>
    <property type="match status" value="1"/>
</dbReference>
<evidence type="ECO:0000256" key="3">
    <source>
        <dbReference type="ARBA" id="ARBA00023125"/>
    </source>
</evidence>
<name>A0A1H1ISM1_9BURK</name>
<evidence type="ECO:0000313" key="6">
    <source>
        <dbReference type="EMBL" id="SDR40376.1"/>
    </source>
</evidence>
<sequence length="306" mass="33760">MALGNINDIATFVTVVKAGSFTAAAQQLGLTRSAVGKIIARLEARLQVRLLHRTPHSLGLTDDGSVFFARCTQILDDLEETETAMAVRSATPVGTLRLSLPIGLGHRQVLPVIETFLERWPAVSAEVSFTDRFVDLVDESFDVAIRVGEPKPDSRLIARTVATQRLITCASPAYLDRRGIPATPPDLTQHECLHFVSAGRPQPWLFNGFEQPPVETVGRLKMDSAEALIGAAVRGAGIVTLPSYLLDAEIRQDRLRPLLQSFAMDGLPIRAVYPTRRHLTPKVRLFIDHLVDAWQPLPPWEDPSRQ</sequence>
<evidence type="ECO:0000313" key="7">
    <source>
        <dbReference type="Proteomes" id="UP000183487"/>
    </source>
</evidence>
<dbReference type="InterPro" id="IPR005119">
    <property type="entry name" value="LysR_subst-bd"/>
</dbReference>
<accession>A0A1H1ISM1</accession>
<protein>
    <submittedName>
        <fullName evidence="6">Transcriptional regulator, LysR family</fullName>
    </submittedName>
</protein>
<dbReference type="GO" id="GO:0006351">
    <property type="term" value="P:DNA-templated transcription"/>
    <property type="evidence" value="ECO:0007669"/>
    <property type="project" value="TreeGrafter"/>
</dbReference>
<evidence type="ECO:0000256" key="2">
    <source>
        <dbReference type="ARBA" id="ARBA00023015"/>
    </source>
</evidence>
<dbReference type="SUPFAM" id="SSF53850">
    <property type="entry name" value="Periplasmic binding protein-like II"/>
    <property type="match status" value="1"/>
</dbReference>